<keyword evidence="2" id="KW-0812">Transmembrane</keyword>
<dbReference type="Proteomes" id="UP001064489">
    <property type="component" value="Chromosome 1"/>
</dbReference>
<dbReference type="GO" id="GO:0016020">
    <property type="term" value="C:membrane"/>
    <property type="evidence" value="ECO:0007669"/>
    <property type="project" value="TreeGrafter"/>
</dbReference>
<dbReference type="SMART" id="SM00248">
    <property type="entry name" value="ANK"/>
    <property type="match status" value="3"/>
</dbReference>
<evidence type="ECO:0000256" key="1">
    <source>
        <dbReference type="SAM" id="MobiDB-lite"/>
    </source>
</evidence>
<dbReference type="Gene3D" id="1.25.40.20">
    <property type="entry name" value="Ankyrin repeat-containing domain"/>
    <property type="match status" value="1"/>
</dbReference>
<name>A0AAD5JMF5_ACENE</name>
<dbReference type="PANTHER" id="PTHR24177">
    <property type="entry name" value="CASKIN"/>
    <property type="match status" value="1"/>
</dbReference>
<sequence length="520" mass="58548">MEPIATGAAADPEAPPHAIQLPEIDESAYSSQGPRDQDNPPIYNWPILDLLPSKNSDWEKAKRLIVEDPSMVRTAITDEYETALHVATKAEQTGFALRIMEHMNEQDLTLQGLKGDTAFCLAVATGNIPLVEVMQSRKLDLATLRGSWNMTPLYLAVLLGKEDMAGYLYYHTVDLTPEERVRIFFQSIKTDLYAEEDSMALSFVQYLWSKVTKQQNADIKELIRHPSNSLFDAARMGNFPLLAELIRWYPDMVFELYENKQNIFRIAILHRHLSIFNLIHEVGYIRELIVTCVDAKQNTLLHLVAKNPNKSPALSTALEMQQELRLFKIIPVSLREAKNAEDLTARELFTIEHSHLVKSGSEWLRNSAGSCMLVATLIATVVFAAAFTVPGGNDDKTGIPLLQKNIWFRVFTISDAIAMSSSSFSILIILSILTSRYRETDFFISGTIKMIIALLTLFISVAAMSIAFGSTFFLVYHDGSNIIPVFALTVVTLPITVFVLLQYPLLKDMFYLTYYSSSLR</sequence>
<feature type="transmembrane region" description="Helical" evidence="2">
    <location>
        <begin position="368"/>
        <end position="386"/>
    </location>
</feature>
<dbReference type="Pfam" id="PF13962">
    <property type="entry name" value="PGG"/>
    <property type="match status" value="1"/>
</dbReference>
<dbReference type="InterPro" id="IPR036770">
    <property type="entry name" value="Ankyrin_rpt-contain_sf"/>
</dbReference>
<evidence type="ECO:0000256" key="2">
    <source>
        <dbReference type="SAM" id="Phobius"/>
    </source>
</evidence>
<dbReference type="InterPro" id="IPR026961">
    <property type="entry name" value="PGG_dom"/>
</dbReference>
<gene>
    <name evidence="4" type="ORF">LWI28_027925</name>
</gene>
<feature type="region of interest" description="Disordered" evidence="1">
    <location>
        <begin position="1"/>
        <end position="38"/>
    </location>
</feature>
<evidence type="ECO:0000313" key="4">
    <source>
        <dbReference type="EMBL" id="KAI9196894.1"/>
    </source>
</evidence>
<feature type="transmembrane region" description="Helical" evidence="2">
    <location>
        <begin position="451"/>
        <end position="476"/>
    </location>
</feature>
<proteinExistence type="predicted"/>
<feature type="domain" description="PGG" evidence="3">
    <location>
        <begin position="362"/>
        <end position="474"/>
    </location>
</feature>
<feature type="transmembrane region" description="Helical" evidence="2">
    <location>
        <begin position="406"/>
        <end position="430"/>
    </location>
</feature>
<keyword evidence="5" id="KW-1185">Reference proteome</keyword>
<accession>A0AAD5JMF5</accession>
<evidence type="ECO:0000259" key="3">
    <source>
        <dbReference type="Pfam" id="PF13962"/>
    </source>
</evidence>
<feature type="transmembrane region" description="Helical" evidence="2">
    <location>
        <begin position="482"/>
        <end position="501"/>
    </location>
</feature>
<keyword evidence="2" id="KW-1133">Transmembrane helix</keyword>
<reference evidence="4" key="2">
    <citation type="submission" date="2023-02" db="EMBL/GenBank/DDBJ databases">
        <authorList>
            <person name="Swenson N.G."/>
            <person name="Wegrzyn J.L."/>
            <person name="Mcevoy S.L."/>
        </authorList>
    </citation>
    <scope>NUCLEOTIDE SEQUENCE</scope>
    <source>
        <strain evidence="4">91603</strain>
        <tissue evidence="4">Leaf</tissue>
    </source>
</reference>
<reference evidence="4" key="1">
    <citation type="journal article" date="2022" name="Plant J.">
        <title>Strategies of tolerance reflected in two North American maple genomes.</title>
        <authorList>
            <person name="McEvoy S.L."/>
            <person name="Sezen U.U."/>
            <person name="Trouern-Trend A."/>
            <person name="McMahon S.M."/>
            <person name="Schaberg P.G."/>
            <person name="Yang J."/>
            <person name="Wegrzyn J.L."/>
            <person name="Swenson N.G."/>
        </authorList>
    </citation>
    <scope>NUCLEOTIDE SEQUENCE</scope>
    <source>
        <strain evidence="4">91603</strain>
    </source>
</reference>
<dbReference type="PANTHER" id="PTHR24177:SF356">
    <property type="entry name" value="ANKYRIN REPEAT PLANT-LIKE PROTEIN"/>
    <property type="match status" value="1"/>
</dbReference>
<dbReference type="InterPro" id="IPR002110">
    <property type="entry name" value="Ankyrin_rpt"/>
</dbReference>
<organism evidence="4 5">
    <name type="scientific">Acer negundo</name>
    <name type="common">Box elder</name>
    <dbReference type="NCBI Taxonomy" id="4023"/>
    <lineage>
        <taxon>Eukaryota</taxon>
        <taxon>Viridiplantae</taxon>
        <taxon>Streptophyta</taxon>
        <taxon>Embryophyta</taxon>
        <taxon>Tracheophyta</taxon>
        <taxon>Spermatophyta</taxon>
        <taxon>Magnoliopsida</taxon>
        <taxon>eudicotyledons</taxon>
        <taxon>Gunneridae</taxon>
        <taxon>Pentapetalae</taxon>
        <taxon>rosids</taxon>
        <taxon>malvids</taxon>
        <taxon>Sapindales</taxon>
        <taxon>Sapindaceae</taxon>
        <taxon>Hippocastanoideae</taxon>
        <taxon>Acereae</taxon>
        <taxon>Acer</taxon>
    </lineage>
</organism>
<protein>
    <recommendedName>
        <fullName evidence="3">PGG domain-containing protein</fullName>
    </recommendedName>
</protein>
<dbReference type="SUPFAM" id="SSF48403">
    <property type="entry name" value="Ankyrin repeat"/>
    <property type="match status" value="1"/>
</dbReference>
<dbReference type="EMBL" id="JAJSOW010000003">
    <property type="protein sequence ID" value="KAI9196894.1"/>
    <property type="molecule type" value="Genomic_DNA"/>
</dbReference>
<keyword evidence="2" id="KW-0472">Membrane</keyword>
<dbReference type="AlphaFoldDB" id="A0AAD5JMF5"/>
<comment type="caution">
    <text evidence="4">The sequence shown here is derived from an EMBL/GenBank/DDBJ whole genome shotgun (WGS) entry which is preliminary data.</text>
</comment>
<evidence type="ECO:0000313" key="5">
    <source>
        <dbReference type="Proteomes" id="UP001064489"/>
    </source>
</evidence>